<name>A0A378J7Y9_9GAMM</name>
<gene>
    <name evidence="1" type="ORF">NCTC13292_00408</name>
</gene>
<dbReference type="Proteomes" id="UP000254677">
    <property type="component" value="Unassembled WGS sequence"/>
</dbReference>
<sequence length="50" mass="5837">MELGKNCQTQHPQTPRYKERFLDNPTQFITKKSMATVELDHFKPSAEWGA</sequence>
<keyword evidence="2" id="KW-1185">Reference proteome</keyword>
<evidence type="ECO:0000313" key="2">
    <source>
        <dbReference type="Proteomes" id="UP000254677"/>
    </source>
</evidence>
<accession>A0A378J7Y9</accession>
<organism evidence="1 2">
    <name type="scientific">Legionella donaldsonii</name>
    <dbReference type="NCBI Taxonomy" id="45060"/>
    <lineage>
        <taxon>Bacteria</taxon>
        <taxon>Pseudomonadati</taxon>
        <taxon>Pseudomonadota</taxon>
        <taxon>Gammaproteobacteria</taxon>
        <taxon>Legionellales</taxon>
        <taxon>Legionellaceae</taxon>
        <taxon>Legionella</taxon>
    </lineage>
</organism>
<reference evidence="1 2" key="1">
    <citation type="submission" date="2018-06" db="EMBL/GenBank/DDBJ databases">
        <authorList>
            <consortium name="Pathogen Informatics"/>
            <person name="Doyle S."/>
        </authorList>
    </citation>
    <scope>NUCLEOTIDE SEQUENCE [LARGE SCALE GENOMIC DNA]</scope>
    <source>
        <strain evidence="1 2">NCTC13292</strain>
    </source>
</reference>
<dbReference type="AlphaFoldDB" id="A0A378J7Y9"/>
<dbReference type="EMBL" id="UGOA01000001">
    <property type="protein sequence ID" value="STX40650.1"/>
    <property type="molecule type" value="Genomic_DNA"/>
</dbReference>
<protein>
    <submittedName>
        <fullName evidence="1">Uncharacterized protein</fullName>
    </submittedName>
</protein>
<evidence type="ECO:0000313" key="1">
    <source>
        <dbReference type="EMBL" id="STX40650.1"/>
    </source>
</evidence>
<proteinExistence type="predicted"/>